<accession>A0ABT8WX77</accession>
<dbReference type="InterPro" id="IPR038670">
    <property type="entry name" value="HslJ-like_sf"/>
</dbReference>
<evidence type="ECO:0000259" key="2">
    <source>
        <dbReference type="Pfam" id="PF13648"/>
    </source>
</evidence>
<dbReference type="RefSeq" id="WP_303280811.1">
    <property type="nucleotide sequence ID" value="NZ_BAABCZ010000016.1"/>
</dbReference>
<protein>
    <submittedName>
        <fullName evidence="3">Lipocalin family protein</fullName>
    </submittedName>
</protein>
<dbReference type="Gene3D" id="2.40.128.270">
    <property type="match status" value="1"/>
</dbReference>
<organism evidence="3 4">
    <name type="scientific">Flavivirga amylovorans</name>
    <dbReference type="NCBI Taxonomy" id="870486"/>
    <lineage>
        <taxon>Bacteria</taxon>
        <taxon>Pseudomonadati</taxon>
        <taxon>Bacteroidota</taxon>
        <taxon>Flavobacteriia</taxon>
        <taxon>Flavobacteriales</taxon>
        <taxon>Flavobacteriaceae</taxon>
        <taxon>Flavivirga</taxon>
    </lineage>
</organism>
<proteinExistence type="predicted"/>
<feature type="chain" id="PRO_5047178242" evidence="1">
    <location>
        <begin position="22"/>
        <end position="149"/>
    </location>
</feature>
<dbReference type="Pfam" id="PF13648">
    <property type="entry name" value="Lipocalin_4"/>
    <property type="match status" value="1"/>
</dbReference>
<feature type="domain" description="Lipocalin-like" evidence="2">
    <location>
        <begin position="33"/>
        <end position="129"/>
    </location>
</feature>
<dbReference type="Proteomes" id="UP001176891">
    <property type="component" value="Unassembled WGS sequence"/>
</dbReference>
<evidence type="ECO:0000313" key="3">
    <source>
        <dbReference type="EMBL" id="MDO5986291.1"/>
    </source>
</evidence>
<sequence>MILNKNTAIVLLVLLSLFVNKGFSQEAVDTNFLTGTWIFNYESSKAKVDIKTKERIDNLKVDDKTKFEEAYKNRKLTFNADGTFTQQLSNEKSISGTWVLNNKDVVLTMLQGNTKAFKIKKLSATSLVLKHENKGKSKMMLAEWNFTKI</sequence>
<gene>
    <name evidence="3" type="ORF">Q4Q39_02640</name>
</gene>
<reference evidence="3" key="1">
    <citation type="submission" date="2023-07" db="EMBL/GenBank/DDBJ databases">
        <title>Two novel species in the genus Flavivirga.</title>
        <authorList>
            <person name="Kwon K."/>
        </authorList>
    </citation>
    <scope>NUCLEOTIDE SEQUENCE</scope>
    <source>
        <strain evidence="3">KACC 14157</strain>
    </source>
</reference>
<feature type="signal peptide" evidence="1">
    <location>
        <begin position="1"/>
        <end position="21"/>
    </location>
</feature>
<name>A0ABT8WX77_9FLAO</name>
<dbReference type="EMBL" id="JAUOEM010000001">
    <property type="protein sequence ID" value="MDO5986291.1"/>
    <property type="molecule type" value="Genomic_DNA"/>
</dbReference>
<comment type="caution">
    <text evidence="3">The sequence shown here is derived from an EMBL/GenBank/DDBJ whole genome shotgun (WGS) entry which is preliminary data.</text>
</comment>
<evidence type="ECO:0000256" key="1">
    <source>
        <dbReference type="SAM" id="SignalP"/>
    </source>
</evidence>
<evidence type="ECO:0000313" key="4">
    <source>
        <dbReference type="Proteomes" id="UP001176891"/>
    </source>
</evidence>
<keyword evidence="4" id="KW-1185">Reference proteome</keyword>
<keyword evidence="1" id="KW-0732">Signal</keyword>
<dbReference type="InterPro" id="IPR024311">
    <property type="entry name" value="Lipocalin-like"/>
</dbReference>